<dbReference type="EMBL" id="NPDV01000008">
    <property type="protein sequence ID" value="PJZ53352.1"/>
    <property type="molecule type" value="Genomic_DNA"/>
</dbReference>
<organism evidence="1 4">
    <name type="scientific">Leptospira adleri</name>
    <dbReference type="NCBI Taxonomy" id="2023186"/>
    <lineage>
        <taxon>Bacteria</taxon>
        <taxon>Pseudomonadati</taxon>
        <taxon>Spirochaetota</taxon>
        <taxon>Spirochaetia</taxon>
        <taxon>Leptospirales</taxon>
        <taxon>Leptospiraceae</taxon>
        <taxon>Leptospira</taxon>
    </lineage>
</organism>
<evidence type="ECO:0000313" key="3">
    <source>
        <dbReference type="Proteomes" id="UP000232149"/>
    </source>
</evidence>
<dbReference type="AlphaFoldDB" id="A0A2M9YPA7"/>
<dbReference type="EMBL" id="NPDU01000090">
    <property type="protein sequence ID" value="PJZ59897.1"/>
    <property type="molecule type" value="Genomic_DNA"/>
</dbReference>
<accession>A0A2M9YPA7</accession>
<reference evidence="3 4" key="1">
    <citation type="submission" date="2017-07" db="EMBL/GenBank/DDBJ databases">
        <title>Leptospira spp. isolated from tropical soils.</title>
        <authorList>
            <person name="Thibeaux R."/>
            <person name="Iraola G."/>
            <person name="Ferres I."/>
            <person name="Bierque E."/>
            <person name="Girault D."/>
            <person name="Soupe-Gilbert M.-E."/>
            <person name="Picardeau M."/>
            <person name="Goarant C."/>
        </authorList>
    </citation>
    <scope>NUCLEOTIDE SEQUENCE [LARGE SCALE GENOMIC DNA]</scope>
    <source>
        <strain evidence="1 4">FH2-B-C1</strain>
        <strain evidence="2 3">FH2-B-D1</strain>
    </source>
</reference>
<dbReference type="Proteomes" id="UP000232149">
    <property type="component" value="Unassembled WGS sequence"/>
</dbReference>
<evidence type="ECO:0000313" key="2">
    <source>
        <dbReference type="EMBL" id="PJZ59897.1"/>
    </source>
</evidence>
<comment type="caution">
    <text evidence="1">The sequence shown here is derived from an EMBL/GenBank/DDBJ whole genome shotgun (WGS) entry which is preliminary data.</text>
</comment>
<gene>
    <name evidence="2" type="ORF">CH376_21315</name>
    <name evidence="1" type="ORF">CH380_11155</name>
</gene>
<evidence type="ECO:0000313" key="1">
    <source>
        <dbReference type="EMBL" id="PJZ53352.1"/>
    </source>
</evidence>
<dbReference type="Proteomes" id="UP000232188">
    <property type="component" value="Unassembled WGS sequence"/>
</dbReference>
<name>A0A2M9YPA7_9LEPT</name>
<evidence type="ECO:0000313" key="4">
    <source>
        <dbReference type="Proteomes" id="UP000232188"/>
    </source>
</evidence>
<keyword evidence="3" id="KW-1185">Reference proteome</keyword>
<proteinExistence type="predicted"/>
<sequence>MGGGGGSAGKSRETFLYQRINFFASTKPCMWELLQKFSFESLILITFRFAGKIIQNTQVQKNVFVKLKRLYEFLQIAEDPSFLKILDVFCFQKSMSSYFHRL</sequence>
<protein>
    <submittedName>
        <fullName evidence="1">Uncharacterized protein</fullName>
    </submittedName>
</protein>